<gene>
    <name evidence="7" type="ORF">QO015_000712</name>
</gene>
<dbReference type="InterPro" id="IPR017968">
    <property type="entry name" value="Acylphosphatase_CS"/>
</dbReference>
<dbReference type="PRINTS" id="PR00112">
    <property type="entry name" value="ACYLPHPHTASE"/>
</dbReference>
<name>A0ABU0M2B8_9HYPH</name>
<reference evidence="7 8" key="1">
    <citation type="submission" date="2023-07" db="EMBL/GenBank/DDBJ databases">
        <title>Genomic Encyclopedia of Type Strains, Phase IV (KMG-IV): sequencing the most valuable type-strain genomes for metagenomic binning, comparative biology and taxonomic classification.</title>
        <authorList>
            <person name="Goeker M."/>
        </authorList>
    </citation>
    <scope>NUCLEOTIDE SEQUENCE [LARGE SCALE GENOMIC DNA]</scope>
    <source>
        <strain evidence="7 8">B1-1</strain>
    </source>
</reference>
<dbReference type="SUPFAM" id="SSF54975">
    <property type="entry name" value="Acylphosphatase/BLUF domain-like"/>
    <property type="match status" value="1"/>
</dbReference>
<dbReference type="Pfam" id="PF00708">
    <property type="entry name" value="Acylphosphatase"/>
    <property type="match status" value="1"/>
</dbReference>
<dbReference type="InterPro" id="IPR001792">
    <property type="entry name" value="Acylphosphatase-like_dom"/>
</dbReference>
<comment type="similarity">
    <text evidence="1 5">Belongs to the acylphosphatase family.</text>
</comment>
<dbReference type="EMBL" id="JAUSWJ010000001">
    <property type="protein sequence ID" value="MDQ0515099.1"/>
    <property type="molecule type" value="Genomic_DNA"/>
</dbReference>
<evidence type="ECO:0000256" key="3">
    <source>
        <dbReference type="ARBA" id="ARBA00047645"/>
    </source>
</evidence>
<keyword evidence="4 7" id="KW-0378">Hydrolase</keyword>
<organism evidence="7 8">
    <name type="scientific">Kaistia geumhonensis</name>
    <dbReference type="NCBI Taxonomy" id="410839"/>
    <lineage>
        <taxon>Bacteria</taxon>
        <taxon>Pseudomonadati</taxon>
        <taxon>Pseudomonadota</taxon>
        <taxon>Alphaproteobacteria</taxon>
        <taxon>Hyphomicrobiales</taxon>
        <taxon>Kaistiaceae</taxon>
        <taxon>Kaistia</taxon>
    </lineage>
</organism>
<evidence type="ECO:0000313" key="7">
    <source>
        <dbReference type="EMBL" id="MDQ0515099.1"/>
    </source>
</evidence>
<evidence type="ECO:0000256" key="2">
    <source>
        <dbReference type="ARBA" id="ARBA00012150"/>
    </source>
</evidence>
<evidence type="ECO:0000256" key="4">
    <source>
        <dbReference type="PROSITE-ProRule" id="PRU00520"/>
    </source>
</evidence>
<dbReference type="Gene3D" id="3.30.70.100">
    <property type="match status" value="1"/>
</dbReference>
<accession>A0ABU0M2B8</accession>
<keyword evidence="8" id="KW-1185">Reference proteome</keyword>
<dbReference type="EC" id="3.6.1.7" evidence="2 4"/>
<dbReference type="InterPro" id="IPR020456">
    <property type="entry name" value="Acylphosphatase"/>
</dbReference>
<dbReference type="GO" id="GO:0003998">
    <property type="term" value="F:acylphosphatase activity"/>
    <property type="evidence" value="ECO:0007669"/>
    <property type="project" value="UniProtKB-EC"/>
</dbReference>
<feature type="domain" description="Acylphosphatase-like" evidence="6">
    <location>
        <begin position="5"/>
        <end position="91"/>
    </location>
</feature>
<dbReference type="PROSITE" id="PS51160">
    <property type="entry name" value="ACYLPHOSPHATASE_3"/>
    <property type="match status" value="1"/>
</dbReference>
<evidence type="ECO:0000313" key="8">
    <source>
        <dbReference type="Proteomes" id="UP001223743"/>
    </source>
</evidence>
<comment type="caution">
    <text evidence="7">The sequence shown here is derived from an EMBL/GenBank/DDBJ whole genome shotgun (WGS) entry which is preliminary data.</text>
</comment>
<proteinExistence type="inferred from homology"/>
<dbReference type="RefSeq" id="WP_266281426.1">
    <property type="nucleotide sequence ID" value="NZ_JAPKNF010000001.1"/>
</dbReference>
<feature type="active site" evidence="4">
    <location>
        <position position="38"/>
    </location>
</feature>
<evidence type="ECO:0000259" key="6">
    <source>
        <dbReference type="PROSITE" id="PS51160"/>
    </source>
</evidence>
<dbReference type="PROSITE" id="PS00151">
    <property type="entry name" value="ACYLPHOSPHATASE_2"/>
    <property type="match status" value="1"/>
</dbReference>
<protein>
    <recommendedName>
        <fullName evidence="2 4">acylphosphatase</fullName>
        <ecNumber evidence="2 4">3.6.1.7</ecNumber>
    </recommendedName>
</protein>
<feature type="active site" evidence="4">
    <location>
        <position position="20"/>
    </location>
</feature>
<sequence length="93" mass="9953">MSRASLHVSITGRVQGVGYRAFVEEQAVSLGLSGWVRNRRDGSVEAVFSGEAEVVEQMIETCRRGPRHAVVDAVTVLGEAEAQDGPFLVAPSL</sequence>
<dbReference type="Proteomes" id="UP001223743">
    <property type="component" value="Unassembled WGS sequence"/>
</dbReference>
<dbReference type="NCBIfam" id="NF010996">
    <property type="entry name" value="PRK14421.1"/>
    <property type="match status" value="1"/>
</dbReference>
<dbReference type="InterPro" id="IPR036046">
    <property type="entry name" value="Acylphosphatase-like_dom_sf"/>
</dbReference>
<dbReference type="PANTHER" id="PTHR47268">
    <property type="entry name" value="ACYLPHOSPHATASE"/>
    <property type="match status" value="1"/>
</dbReference>
<evidence type="ECO:0000256" key="1">
    <source>
        <dbReference type="ARBA" id="ARBA00005614"/>
    </source>
</evidence>
<evidence type="ECO:0000256" key="5">
    <source>
        <dbReference type="RuleBase" id="RU004168"/>
    </source>
</evidence>
<dbReference type="PANTHER" id="PTHR47268:SF4">
    <property type="entry name" value="ACYLPHOSPHATASE"/>
    <property type="match status" value="1"/>
</dbReference>
<comment type="catalytic activity">
    <reaction evidence="3 4">
        <text>an acyl phosphate + H2O = a carboxylate + phosphate + H(+)</text>
        <dbReference type="Rhea" id="RHEA:14965"/>
        <dbReference type="ChEBI" id="CHEBI:15377"/>
        <dbReference type="ChEBI" id="CHEBI:15378"/>
        <dbReference type="ChEBI" id="CHEBI:29067"/>
        <dbReference type="ChEBI" id="CHEBI:43474"/>
        <dbReference type="ChEBI" id="CHEBI:59918"/>
        <dbReference type="EC" id="3.6.1.7"/>
    </reaction>
</comment>